<organism evidence="1 2">
    <name type="scientific">Salinisphaera shabanensis E1L3A</name>
    <dbReference type="NCBI Taxonomy" id="1033802"/>
    <lineage>
        <taxon>Bacteria</taxon>
        <taxon>Pseudomonadati</taxon>
        <taxon>Pseudomonadota</taxon>
        <taxon>Gammaproteobacteria</taxon>
        <taxon>Salinisphaerales</taxon>
        <taxon>Salinisphaeraceae</taxon>
        <taxon>Salinisphaera</taxon>
    </lineage>
</organism>
<dbReference type="Proteomes" id="UP000006242">
    <property type="component" value="Unassembled WGS sequence"/>
</dbReference>
<evidence type="ECO:0000313" key="2">
    <source>
        <dbReference type="Proteomes" id="UP000006242"/>
    </source>
</evidence>
<sequence>MKKIQWLAAAGLVGMACGAQAGNVGVGAVAGTLGVGGQVSYAWTERVQTRVMVAGASADVDFDADGGSDLEYSGNVDLLHGALLVDYHPFGGVFRLTGGVMLNDDKIDGSATCEQLACDLGDNEGILVRGDRLDATARYDSVSPYVGIGWGKSPSAEGGLGFSADIGVFYLGDPDVNVELRGASSTNPVVRDAVEEEQDGIREDLDKLPLYPVVMLGVDYRF</sequence>
<proteinExistence type="predicted"/>
<reference evidence="1 2" key="1">
    <citation type="journal article" date="2011" name="J. Bacteriol.">
        <title>Genome sequence of Salinisphaera shabanensis, a gammaproteobacterium from the harsh, variable environment of the brine-seawater interface of the Shaban Deep in the Red Sea.</title>
        <authorList>
            <person name="Antunes A."/>
            <person name="Alam I."/>
            <person name="Bajic V.B."/>
            <person name="Stingl U."/>
        </authorList>
    </citation>
    <scope>NUCLEOTIDE SEQUENCE [LARGE SCALE GENOMIC DNA]</scope>
    <source>
        <strain evidence="1 2">E1L3A</strain>
    </source>
</reference>
<reference evidence="1 2" key="2">
    <citation type="journal article" date="2013" name="PLoS ONE">
        <title>INDIGO - INtegrated Data Warehouse of MIcrobial GenOmes with Examples from the Red Sea Extremophiles.</title>
        <authorList>
            <person name="Alam I."/>
            <person name="Antunes A."/>
            <person name="Kamau A.A."/>
            <person name="Ba Alawi W."/>
            <person name="Kalkatawi M."/>
            <person name="Stingl U."/>
            <person name="Bajic V.B."/>
        </authorList>
    </citation>
    <scope>NUCLEOTIDE SEQUENCE [LARGE SCALE GENOMIC DNA]</scope>
    <source>
        <strain evidence="1 2">E1L3A</strain>
    </source>
</reference>
<comment type="caution">
    <text evidence="1">The sequence shown here is derived from an EMBL/GenBank/DDBJ whole genome shotgun (WGS) entry which is preliminary data.</text>
</comment>
<keyword evidence="2" id="KW-1185">Reference proteome</keyword>
<evidence type="ECO:0000313" key="1">
    <source>
        <dbReference type="EMBL" id="ERJ18949.1"/>
    </source>
</evidence>
<name>A0ACB4V5J1_9GAMM</name>
<dbReference type="EMBL" id="AFNV02000013">
    <property type="protein sequence ID" value="ERJ18949.1"/>
    <property type="molecule type" value="Genomic_DNA"/>
</dbReference>
<gene>
    <name evidence="1" type="ORF">SSPSH_002026</name>
</gene>
<protein>
    <submittedName>
        <fullName evidence="1">Outer membrane protein domain-containing protein</fullName>
    </submittedName>
</protein>
<accession>A0ACB4V5J1</accession>